<dbReference type="SUPFAM" id="SSF158472">
    <property type="entry name" value="HAMP domain-like"/>
    <property type="match status" value="1"/>
</dbReference>
<evidence type="ECO:0000256" key="13">
    <source>
        <dbReference type="ARBA" id="ARBA00023026"/>
    </source>
</evidence>
<keyword evidence="8" id="KW-0547">Nucleotide-binding</keyword>
<dbReference type="InterPro" id="IPR003661">
    <property type="entry name" value="HisK_dim/P_dom"/>
</dbReference>
<name>A0A8I1MEV9_9BACI</name>
<protein>
    <recommendedName>
        <fullName evidence="16">Heme sensor protein HssS</fullName>
        <ecNumber evidence="3">2.7.13.3</ecNumber>
    </recommendedName>
</protein>
<dbReference type="SMART" id="SM00304">
    <property type="entry name" value="HAMP"/>
    <property type="match status" value="1"/>
</dbReference>
<proteinExistence type="predicted"/>
<dbReference type="Pfam" id="PF00512">
    <property type="entry name" value="HisKA"/>
    <property type="match status" value="1"/>
</dbReference>
<keyword evidence="11 17" id="KW-1133">Transmembrane helix</keyword>
<dbReference type="InterPro" id="IPR003594">
    <property type="entry name" value="HATPase_dom"/>
</dbReference>
<feature type="transmembrane region" description="Helical" evidence="17">
    <location>
        <begin position="158"/>
        <end position="180"/>
    </location>
</feature>
<comment type="function">
    <text evidence="15">Member of the two-component regulatory system HssS/HssR involved in intracellular heme homeostasis and tempering of staphylococcal virulence. HssS functions as a heme sensor histidine kinase which is autophosphorylated at a histidine residue and transfers its phosphate group to an aspartate residue of HssR. HssR/HssS activates the expression of hrtAB, an efflux pump, in response to extracellular heme, hemin, hemoglobin or blood.</text>
</comment>
<dbReference type="SUPFAM" id="SSF55874">
    <property type="entry name" value="ATPase domain of HSP90 chaperone/DNA topoisomerase II/histidine kinase"/>
    <property type="match status" value="1"/>
</dbReference>
<keyword evidence="6" id="KW-0808">Transferase</keyword>
<dbReference type="Gene3D" id="3.30.565.10">
    <property type="entry name" value="Histidine kinase-like ATPase, C-terminal domain"/>
    <property type="match status" value="1"/>
</dbReference>
<dbReference type="GO" id="GO:0000155">
    <property type="term" value="F:phosphorelay sensor kinase activity"/>
    <property type="evidence" value="ECO:0007669"/>
    <property type="project" value="InterPro"/>
</dbReference>
<dbReference type="CDD" id="cd00075">
    <property type="entry name" value="HATPase"/>
    <property type="match status" value="1"/>
</dbReference>
<dbReference type="EC" id="2.7.13.3" evidence="3"/>
<keyword evidence="12" id="KW-0902">Two-component regulatory system</keyword>
<dbReference type="AlphaFoldDB" id="A0A8I1MEV9"/>
<dbReference type="InterPro" id="IPR050398">
    <property type="entry name" value="HssS/ArlS-like"/>
</dbReference>
<evidence type="ECO:0000256" key="3">
    <source>
        <dbReference type="ARBA" id="ARBA00012438"/>
    </source>
</evidence>
<evidence type="ECO:0000256" key="12">
    <source>
        <dbReference type="ARBA" id="ARBA00023012"/>
    </source>
</evidence>
<dbReference type="Pfam" id="PF00672">
    <property type="entry name" value="HAMP"/>
    <property type="match status" value="1"/>
</dbReference>
<sequence length="454" mass="51257">MKSIYLKLVLSFIITIVLSVIITITITTLLSKDRLGDKLEPDMFRMGEEFIQLYGANGSDEAARFLSNTSFIHFSFIIVDSEYNRRVLGDRGPTLPIDKSVVDNVLQGDRFSTVESEPSNKPKPNIVGIPFIENNQKYALFVQSHPQRQISVIQDVQLIQLISVLFIGIILFAYVSTILIKPIQRLSGAMKKVGKGDYSVQVEHASSDEIGLLTKNFNQMAKELNKIETMRQEFIASVSHEIQSPLTSIKGFSKALKDNIVSEDKKQQYLTIIEKESTRLSQLSSNLLKLASLDAEHHPFHHKTYDLDEQIRHVILALEPQWTEKELEIELDLERVRIEGDEELLEQVWLNLLSNSIKYTHQSGTIEVSMSSMKEGVTVSVKDTGIGIDEEDQKYIFESFYTVDKSRSLKSNGLGLAISKKIVNLHEGSISVESRINKGSTFTVFLPDKKSQST</sequence>
<dbReference type="SUPFAM" id="SSF47384">
    <property type="entry name" value="Homodimeric domain of signal transducing histidine kinase"/>
    <property type="match status" value="1"/>
</dbReference>
<evidence type="ECO:0000256" key="1">
    <source>
        <dbReference type="ARBA" id="ARBA00000085"/>
    </source>
</evidence>
<evidence type="ECO:0000256" key="10">
    <source>
        <dbReference type="ARBA" id="ARBA00022840"/>
    </source>
</evidence>
<reference evidence="20" key="1">
    <citation type="submission" date="2020-12" db="EMBL/GenBank/DDBJ databases">
        <title>PHA producing bacteria isolated from mangrove.</title>
        <authorList>
            <person name="Zheng W."/>
            <person name="Yu S."/>
            <person name="Huang Y."/>
        </authorList>
    </citation>
    <scope>NUCLEOTIDE SEQUENCE</scope>
    <source>
        <strain evidence="20">GN22-4</strain>
    </source>
</reference>
<keyword evidence="13" id="KW-0843">Virulence</keyword>
<comment type="caution">
    <text evidence="20">The sequence shown here is derived from an EMBL/GenBank/DDBJ whole genome shotgun (WGS) entry which is preliminary data.</text>
</comment>
<dbReference type="GO" id="GO:0005524">
    <property type="term" value="F:ATP binding"/>
    <property type="evidence" value="ECO:0007669"/>
    <property type="project" value="UniProtKB-KW"/>
</dbReference>
<evidence type="ECO:0000256" key="2">
    <source>
        <dbReference type="ARBA" id="ARBA00004651"/>
    </source>
</evidence>
<comment type="subcellular location">
    <subcellularLocation>
        <location evidence="2">Cell membrane</location>
        <topology evidence="2">Multi-pass membrane protein</topology>
    </subcellularLocation>
</comment>
<evidence type="ECO:0000313" key="21">
    <source>
        <dbReference type="Proteomes" id="UP000664578"/>
    </source>
</evidence>
<accession>A0A8I1MEV9</accession>
<evidence type="ECO:0000256" key="5">
    <source>
        <dbReference type="ARBA" id="ARBA00022553"/>
    </source>
</evidence>
<dbReference type="PANTHER" id="PTHR45528:SF11">
    <property type="entry name" value="HISTIDINE KINASE"/>
    <property type="match status" value="1"/>
</dbReference>
<dbReference type="CDD" id="cd00082">
    <property type="entry name" value="HisKA"/>
    <property type="match status" value="1"/>
</dbReference>
<dbReference type="InterPro" id="IPR004358">
    <property type="entry name" value="Sig_transdc_His_kin-like_C"/>
</dbReference>
<feature type="domain" description="Histidine kinase" evidence="18">
    <location>
        <begin position="237"/>
        <end position="450"/>
    </location>
</feature>
<dbReference type="GO" id="GO:0005886">
    <property type="term" value="C:plasma membrane"/>
    <property type="evidence" value="ECO:0007669"/>
    <property type="project" value="UniProtKB-SubCell"/>
</dbReference>
<dbReference type="Proteomes" id="UP000664578">
    <property type="component" value="Unassembled WGS sequence"/>
</dbReference>
<evidence type="ECO:0000259" key="18">
    <source>
        <dbReference type="PROSITE" id="PS50109"/>
    </source>
</evidence>
<evidence type="ECO:0000256" key="11">
    <source>
        <dbReference type="ARBA" id="ARBA00022989"/>
    </source>
</evidence>
<evidence type="ECO:0000256" key="15">
    <source>
        <dbReference type="ARBA" id="ARBA00037219"/>
    </source>
</evidence>
<dbReference type="SMART" id="SM00387">
    <property type="entry name" value="HATPase_c"/>
    <property type="match status" value="1"/>
</dbReference>
<dbReference type="InterPro" id="IPR036097">
    <property type="entry name" value="HisK_dim/P_sf"/>
</dbReference>
<keyword evidence="5" id="KW-0597">Phosphoprotein</keyword>
<keyword evidence="7 17" id="KW-0812">Transmembrane</keyword>
<dbReference type="SMART" id="SM00388">
    <property type="entry name" value="HisKA"/>
    <property type="match status" value="1"/>
</dbReference>
<dbReference type="FunFam" id="1.10.287.130:FF:000001">
    <property type="entry name" value="Two-component sensor histidine kinase"/>
    <property type="match status" value="1"/>
</dbReference>
<dbReference type="InterPro" id="IPR036890">
    <property type="entry name" value="HATPase_C_sf"/>
</dbReference>
<keyword evidence="9 20" id="KW-0418">Kinase</keyword>
<dbReference type="InterPro" id="IPR005467">
    <property type="entry name" value="His_kinase_dom"/>
</dbReference>
<evidence type="ECO:0000256" key="8">
    <source>
        <dbReference type="ARBA" id="ARBA00022741"/>
    </source>
</evidence>
<evidence type="ECO:0000313" key="20">
    <source>
        <dbReference type="EMBL" id="MBN8251576.1"/>
    </source>
</evidence>
<dbReference type="EMBL" id="JAEMWV010000003">
    <property type="protein sequence ID" value="MBN8251576.1"/>
    <property type="molecule type" value="Genomic_DNA"/>
</dbReference>
<dbReference type="InterPro" id="IPR003660">
    <property type="entry name" value="HAMP_dom"/>
</dbReference>
<evidence type="ECO:0000256" key="17">
    <source>
        <dbReference type="SAM" id="Phobius"/>
    </source>
</evidence>
<dbReference type="Gene3D" id="6.10.340.10">
    <property type="match status" value="1"/>
</dbReference>
<comment type="catalytic activity">
    <reaction evidence="1">
        <text>ATP + protein L-histidine = ADP + protein N-phospho-L-histidine.</text>
        <dbReference type="EC" id="2.7.13.3"/>
    </reaction>
</comment>
<evidence type="ECO:0000256" key="6">
    <source>
        <dbReference type="ARBA" id="ARBA00022679"/>
    </source>
</evidence>
<dbReference type="PANTHER" id="PTHR45528">
    <property type="entry name" value="SENSOR HISTIDINE KINASE CPXA"/>
    <property type="match status" value="1"/>
</dbReference>
<dbReference type="RefSeq" id="WP_119543064.1">
    <property type="nucleotide sequence ID" value="NZ_CM125968.1"/>
</dbReference>
<feature type="transmembrane region" description="Helical" evidence="17">
    <location>
        <begin position="6"/>
        <end position="30"/>
    </location>
</feature>
<dbReference type="Gene3D" id="1.10.287.130">
    <property type="match status" value="1"/>
</dbReference>
<dbReference type="PROSITE" id="PS50109">
    <property type="entry name" value="HIS_KIN"/>
    <property type="match status" value="1"/>
</dbReference>
<evidence type="ECO:0000256" key="16">
    <source>
        <dbReference type="ARBA" id="ARBA00040841"/>
    </source>
</evidence>
<keyword evidence="10" id="KW-0067">ATP-binding</keyword>
<evidence type="ECO:0000256" key="4">
    <source>
        <dbReference type="ARBA" id="ARBA00022475"/>
    </source>
</evidence>
<organism evidence="20 21">
    <name type="scientific">Priestia flexa</name>
    <dbReference type="NCBI Taxonomy" id="86664"/>
    <lineage>
        <taxon>Bacteria</taxon>
        <taxon>Bacillati</taxon>
        <taxon>Bacillota</taxon>
        <taxon>Bacilli</taxon>
        <taxon>Bacillales</taxon>
        <taxon>Bacillaceae</taxon>
        <taxon>Priestia</taxon>
    </lineage>
</organism>
<evidence type="ECO:0000256" key="7">
    <source>
        <dbReference type="ARBA" id="ARBA00022692"/>
    </source>
</evidence>
<dbReference type="FunFam" id="3.30.565.10:FF:000006">
    <property type="entry name" value="Sensor histidine kinase WalK"/>
    <property type="match status" value="1"/>
</dbReference>
<dbReference type="PRINTS" id="PR00344">
    <property type="entry name" value="BCTRLSENSOR"/>
</dbReference>
<dbReference type="Pfam" id="PF02518">
    <property type="entry name" value="HATPase_c"/>
    <property type="match status" value="1"/>
</dbReference>
<evidence type="ECO:0000256" key="9">
    <source>
        <dbReference type="ARBA" id="ARBA00022777"/>
    </source>
</evidence>
<gene>
    <name evidence="20" type="ORF">JF537_08300</name>
</gene>
<dbReference type="PROSITE" id="PS50885">
    <property type="entry name" value="HAMP"/>
    <property type="match status" value="1"/>
</dbReference>
<evidence type="ECO:0000256" key="14">
    <source>
        <dbReference type="ARBA" id="ARBA00023136"/>
    </source>
</evidence>
<keyword evidence="14 17" id="KW-0472">Membrane</keyword>
<evidence type="ECO:0000259" key="19">
    <source>
        <dbReference type="PROSITE" id="PS50885"/>
    </source>
</evidence>
<keyword evidence="4" id="KW-1003">Cell membrane</keyword>
<dbReference type="CDD" id="cd06225">
    <property type="entry name" value="HAMP"/>
    <property type="match status" value="1"/>
</dbReference>
<feature type="domain" description="HAMP" evidence="19">
    <location>
        <begin position="177"/>
        <end position="229"/>
    </location>
</feature>